<protein>
    <recommendedName>
        <fullName evidence="1">HNH nuclease domain-containing protein</fullName>
    </recommendedName>
</protein>
<dbReference type="InterPro" id="IPR003615">
    <property type="entry name" value="HNH_nuc"/>
</dbReference>
<reference evidence="2 3" key="1">
    <citation type="submission" date="2013-09" db="EMBL/GenBank/DDBJ databases">
        <title>Whole genome shotgun sequence of Vibrio azureus NBRC 104587.</title>
        <authorList>
            <person name="Isaki S."/>
            <person name="Hosoyama A."/>
            <person name="Numata M."/>
            <person name="Hashimoto M."/>
            <person name="Hosoyama Y."/>
            <person name="Tsuchikane K."/>
            <person name="Noguchi M."/>
            <person name="Hirakata S."/>
            <person name="Ichikawa N."/>
            <person name="Ohji S."/>
            <person name="Yamazoe A."/>
            <person name="Fujita N."/>
        </authorList>
    </citation>
    <scope>NUCLEOTIDE SEQUENCE [LARGE SCALE GENOMIC DNA]</scope>
    <source>
        <strain evidence="2 3">NBRC 104587</strain>
    </source>
</reference>
<gene>
    <name evidence="2" type="ORF">VAZ01S_095_00100</name>
</gene>
<name>U3AD55_9VIBR</name>
<dbReference type="Pfam" id="PF13391">
    <property type="entry name" value="HNH_2"/>
    <property type="match status" value="1"/>
</dbReference>
<dbReference type="EMBL" id="BATL01000095">
    <property type="protein sequence ID" value="GAD77836.1"/>
    <property type="molecule type" value="Genomic_DNA"/>
</dbReference>
<accession>U3AD55</accession>
<proteinExistence type="predicted"/>
<evidence type="ECO:0000313" key="3">
    <source>
        <dbReference type="Proteomes" id="UP000016567"/>
    </source>
</evidence>
<evidence type="ECO:0000259" key="1">
    <source>
        <dbReference type="Pfam" id="PF13391"/>
    </source>
</evidence>
<dbReference type="AlphaFoldDB" id="U3AD55"/>
<dbReference type="Proteomes" id="UP000016567">
    <property type="component" value="Unassembled WGS sequence"/>
</dbReference>
<feature type="domain" description="HNH nuclease" evidence="1">
    <location>
        <begin position="189"/>
        <end position="241"/>
    </location>
</feature>
<dbReference type="RefSeq" id="WP_021711571.1">
    <property type="nucleotide sequence ID" value="NZ_BAOB01000293.1"/>
</dbReference>
<keyword evidence="3" id="KW-1185">Reference proteome</keyword>
<sequence length="287" mass="32677">MWSPKENRNGTQSHFYNNMTLVRPGDVIFSFVKGLILSVGIARSHAYSYTKPAEFGSAGDDWSNDGWKIDLEYHLVNNKVRPKSHIDFIRPLLPEKYSPLQENGNGNQAYLFVVPINLASKIIEIIGSEAEDIIDGFAEATEKTMTSDAIEYQLLNDKSIGETDRNQLVKARRGQGLFRSRIEQIEPCCRVTGISFKNHLIASHIKPWSKSDNRERLDGNNGLLLAPHVDHLFDKGYISFENNGEMIVSKKLNIEVLKAWSIERGSYGKFSEQQQEYLSYHRLNVLK</sequence>
<dbReference type="OrthoDB" id="529575at2"/>
<dbReference type="eggNOG" id="COG3440">
    <property type="taxonomic scope" value="Bacteria"/>
</dbReference>
<organism evidence="2 3">
    <name type="scientific">Vibrio azureus NBRC 104587</name>
    <dbReference type="NCBI Taxonomy" id="1219077"/>
    <lineage>
        <taxon>Bacteria</taxon>
        <taxon>Pseudomonadati</taxon>
        <taxon>Pseudomonadota</taxon>
        <taxon>Gammaproteobacteria</taxon>
        <taxon>Vibrionales</taxon>
        <taxon>Vibrionaceae</taxon>
        <taxon>Vibrio</taxon>
    </lineage>
</organism>
<evidence type="ECO:0000313" key="2">
    <source>
        <dbReference type="EMBL" id="GAD77836.1"/>
    </source>
</evidence>
<comment type="caution">
    <text evidence="2">The sequence shown here is derived from an EMBL/GenBank/DDBJ whole genome shotgun (WGS) entry which is preliminary data.</text>
</comment>